<dbReference type="GO" id="GO:0016743">
    <property type="term" value="F:carboxyl- or carbamoyltransferase activity"/>
    <property type="evidence" value="ECO:0007669"/>
    <property type="project" value="UniProtKB-UniRule"/>
</dbReference>
<dbReference type="Gene3D" id="3.90.870.50">
    <property type="match status" value="1"/>
</dbReference>
<dbReference type="InterPro" id="IPR011125">
    <property type="entry name" value="Znf_HypF"/>
</dbReference>
<comment type="catalytic activity">
    <reaction evidence="9">
        <text>an acyl phosphate + H2O = a carboxylate + phosphate + H(+)</text>
        <dbReference type="Rhea" id="RHEA:14965"/>
        <dbReference type="ChEBI" id="CHEBI:15377"/>
        <dbReference type="ChEBI" id="CHEBI:15378"/>
        <dbReference type="ChEBI" id="CHEBI:29067"/>
        <dbReference type="ChEBI" id="CHEBI:43474"/>
        <dbReference type="ChEBI" id="CHEBI:59918"/>
        <dbReference type="EC" id="3.6.1.7"/>
    </reaction>
</comment>
<dbReference type="SUPFAM" id="SSF54975">
    <property type="entry name" value="Acylphosphatase/BLUF domain-like"/>
    <property type="match status" value="1"/>
</dbReference>
<evidence type="ECO:0000256" key="3">
    <source>
        <dbReference type="ARBA" id="ARBA00022598"/>
    </source>
</evidence>
<dbReference type="InterPro" id="IPR017945">
    <property type="entry name" value="DHBP_synth_RibB-like_a/b_dom"/>
</dbReference>
<organism evidence="12 13">
    <name type="scientific">Streptomonospora litoralis</name>
    <dbReference type="NCBI Taxonomy" id="2498135"/>
    <lineage>
        <taxon>Bacteria</taxon>
        <taxon>Bacillati</taxon>
        <taxon>Actinomycetota</taxon>
        <taxon>Actinomycetes</taxon>
        <taxon>Streptosporangiales</taxon>
        <taxon>Nocardiopsidaceae</taxon>
        <taxon>Streptomonospora</taxon>
    </lineage>
</organism>
<dbReference type="Proteomes" id="UP000292235">
    <property type="component" value="Chromosome"/>
</dbReference>
<evidence type="ECO:0000259" key="10">
    <source>
        <dbReference type="PROSITE" id="PS51160"/>
    </source>
</evidence>
<dbReference type="InterPro" id="IPR017968">
    <property type="entry name" value="Acylphosphatase_CS"/>
</dbReference>
<dbReference type="GO" id="GO:0016874">
    <property type="term" value="F:ligase activity"/>
    <property type="evidence" value="ECO:0007669"/>
    <property type="project" value="UniProtKB-UniRule"/>
</dbReference>
<dbReference type="PROSITE" id="PS51160">
    <property type="entry name" value="ACYLPHOSPHATASE_3"/>
    <property type="match status" value="1"/>
</dbReference>
<keyword evidence="5" id="KW-0863">Zinc-finger</keyword>
<accession>A0A4P6PZG8</accession>
<keyword evidence="9" id="KW-0378">Hydrolase</keyword>
<proteinExistence type="inferred from homology"/>
<dbReference type="GO" id="GO:0051604">
    <property type="term" value="P:protein maturation"/>
    <property type="evidence" value="ECO:0007669"/>
    <property type="project" value="TreeGrafter"/>
</dbReference>
<dbReference type="Pfam" id="PF17788">
    <property type="entry name" value="HypF_C"/>
    <property type="match status" value="1"/>
</dbReference>
<dbReference type="NCBIfam" id="TIGR00143">
    <property type="entry name" value="hypF"/>
    <property type="match status" value="1"/>
</dbReference>
<evidence type="ECO:0000256" key="8">
    <source>
        <dbReference type="PIRNR" id="PIRNR006256"/>
    </source>
</evidence>
<dbReference type="Pfam" id="PF22521">
    <property type="entry name" value="HypF_C_2"/>
    <property type="match status" value="1"/>
</dbReference>
<evidence type="ECO:0000256" key="1">
    <source>
        <dbReference type="ARBA" id="ARBA00004711"/>
    </source>
</evidence>
<gene>
    <name evidence="12" type="primary">hypF</name>
    <name evidence="12" type="ORF">EKD16_08745</name>
</gene>
<dbReference type="PROSITE" id="PS51163">
    <property type="entry name" value="YRDC"/>
    <property type="match status" value="1"/>
</dbReference>
<dbReference type="EC" id="6.2.-.-" evidence="8"/>
<dbReference type="OrthoDB" id="9808093at2"/>
<dbReference type="PANTHER" id="PTHR42959:SF1">
    <property type="entry name" value="CARBAMOYLTRANSFERASE HYPF"/>
    <property type="match status" value="1"/>
</dbReference>
<dbReference type="RefSeq" id="WP_131097891.1">
    <property type="nucleotide sequence ID" value="NZ_CP036455.1"/>
</dbReference>
<keyword evidence="12" id="KW-0808">Transferase</keyword>
<feature type="active site" evidence="9">
    <location>
        <position position="42"/>
    </location>
</feature>
<dbReference type="PROSITE" id="PS00150">
    <property type="entry name" value="ACYLPHOSPHATASE_1"/>
    <property type="match status" value="1"/>
</dbReference>
<feature type="active site" evidence="9">
    <location>
        <position position="24"/>
    </location>
</feature>
<dbReference type="KEGG" id="strr:EKD16_08745"/>
<keyword evidence="13" id="KW-1185">Reference proteome</keyword>
<dbReference type="Gene3D" id="3.30.110.120">
    <property type="match status" value="1"/>
</dbReference>
<dbReference type="InterPro" id="IPR036046">
    <property type="entry name" value="Acylphosphatase-like_dom_sf"/>
</dbReference>
<dbReference type="PANTHER" id="PTHR42959">
    <property type="entry name" value="CARBAMOYLTRANSFERASE"/>
    <property type="match status" value="1"/>
</dbReference>
<protein>
    <recommendedName>
        <fullName evidence="8">Carbamoyltransferase</fullName>
        <ecNumber evidence="8">6.2.-.-</ecNumber>
    </recommendedName>
</protein>
<reference evidence="12 13" key="1">
    <citation type="submission" date="2019-02" db="EMBL/GenBank/DDBJ databases">
        <authorList>
            <person name="Khodamoradi S."/>
            <person name="Hahnke R.L."/>
            <person name="Kaempfer P."/>
            <person name="Schumann P."/>
            <person name="Rohde M."/>
            <person name="Steinert M."/>
            <person name="Luzhetskyy A."/>
            <person name="Wink J."/>
            <person name="Ruckert C."/>
        </authorList>
    </citation>
    <scope>NUCLEOTIDE SEQUENCE [LARGE SCALE GENOMIC DNA]</scope>
    <source>
        <strain evidence="12 13">M2</strain>
    </source>
</reference>
<evidence type="ECO:0000313" key="12">
    <source>
        <dbReference type="EMBL" id="QBI53543.1"/>
    </source>
</evidence>
<evidence type="ECO:0000259" key="11">
    <source>
        <dbReference type="PROSITE" id="PS51163"/>
    </source>
</evidence>
<dbReference type="EMBL" id="CP036455">
    <property type="protein sequence ID" value="QBI53543.1"/>
    <property type="molecule type" value="Genomic_DNA"/>
</dbReference>
<dbReference type="Pfam" id="PF01300">
    <property type="entry name" value="Sua5_yciO_yrdC"/>
    <property type="match status" value="1"/>
</dbReference>
<evidence type="ECO:0000256" key="4">
    <source>
        <dbReference type="ARBA" id="ARBA00022723"/>
    </source>
</evidence>
<dbReference type="InterPro" id="IPR041440">
    <property type="entry name" value="HypF_C"/>
</dbReference>
<dbReference type="InterPro" id="IPR055128">
    <property type="entry name" value="HypF_C_2"/>
</dbReference>
<keyword evidence="6" id="KW-0862">Zinc</keyword>
<dbReference type="Gene3D" id="3.30.420.40">
    <property type="match status" value="1"/>
</dbReference>
<dbReference type="InterPro" id="IPR006070">
    <property type="entry name" value="Sua5-like_dom"/>
</dbReference>
<dbReference type="GO" id="GO:0003998">
    <property type="term" value="F:acylphosphatase activity"/>
    <property type="evidence" value="ECO:0007669"/>
    <property type="project" value="UniProtKB-EC"/>
</dbReference>
<dbReference type="Gene3D" id="3.30.420.360">
    <property type="match status" value="1"/>
</dbReference>
<evidence type="ECO:0000256" key="7">
    <source>
        <dbReference type="ARBA" id="ARBA00048220"/>
    </source>
</evidence>
<comment type="catalytic activity">
    <reaction evidence="7">
        <text>C-terminal L-cysteinyl-[HypE protein] + carbamoyl phosphate + ATP + H2O = C-terminal S-carboxamide-L-cysteinyl-[HypE protein] + AMP + phosphate + diphosphate + H(+)</text>
        <dbReference type="Rhea" id="RHEA:55636"/>
        <dbReference type="Rhea" id="RHEA-COMP:14247"/>
        <dbReference type="Rhea" id="RHEA-COMP:14392"/>
        <dbReference type="ChEBI" id="CHEBI:15377"/>
        <dbReference type="ChEBI" id="CHEBI:15378"/>
        <dbReference type="ChEBI" id="CHEBI:30616"/>
        <dbReference type="ChEBI" id="CHEBI:33019"/>
        <dbReference type="ChEBI" id="CHEBI:43474"/>
        <dbReference type="ChEBI" id="CHEBI:58228"/>
        <dbReference type="ChEBI" id="CHEBI:76913"/>
        <dbReference type="ChEBI" id="CHEBI:139126"/>
        <dbReference type="ChEBI" id="CHEBI:456215"/>
    </reaction>
</comment>
<dbReference type="Pfam" id="PF00708">
    <property type="entry name" value="Acylphosphatase"/>
    <property type="match status" value="1"/>
</dbReference>
<keyword evidence="4" id="KW-0479">Metal-binding</keyword>
<evidence type="ECO:0000256" key="6">
    <source>
        <dbReference type="ARBA" id="ARBA00022833"/>
    </source>
</evidence>
<evidence type="ECO:0000256" key="5">
    <source>
        <dbReference type="ARBA" id="ARBA00022771"/>
    </source>
</evidence>
<evidence type="ECO:0000313" key="13">
    <source>
        <dbReference type="Proteomes" id="UP000292235"/>
    </source>
</evidence>
<dbReference type="AlphaFoldDB" id="A0A4P6PZG8"/>
<comment type="similarity">
    <text evidence="2 8">Belongs to the carbamoyltransferase HypF family.</text>
</comment>
<dbReference type="InterPro" id="IPR001792">
    <property type="entry name" value="Acylphosphatase-like_dom"/>
</dbReference>
<dbReference type="PIRSF" id="PIRSF006256">
    <property type="entry name" value="CMPcnvr_hdrg_mat"/>
    <property type="match status" value="1"/>
</dbReference>
<comment type="pathway">
    <text evidence="1">Protein modification; [NiFe] hydrogenase maturation.</text>
</comment>
<dbReference type="GO" id="GO:0008270">
    <property type="term" value="F:zinc ion binding"/>
    <property type="evidence" value="ECO:0007669"/>
    <property type="project" value="UniProtKB-KW"/>
</dbReference>
<sequence>MGSGEPFTRSRIRVEGIVQGVGFRPFVHALATRHRLSGLVGNDARGVYVEVEGPREGLGRFRRELVEEAPPLAVIERVSAETLAPLRDSGFRIVASDGAGERQALVPPDVATCDACLAELFDPGDRRYRYPFTNCTDCGPRFTIVTDLPYDRPATTMAGFAMCAACEAEYRDPADRRFHAQPVCCPACGPRLRLVDAAGADAAGTDGADPAGADPVAAAARALVAGRIVAVKGLGGYHLAADAGDEAAVAALRARKRRAAKPFAVMAASLEAAERLCEVEAAEAAVLTGSRRPIVPVLRRPGAEAELAPSTAPGDPRVGVMLPYTPLHHLLAAEHPRPFVLTSGNVSDEPIARTEEEALARLGTIADVFLVHDRPIHVRTDDSVVRLVRGREYPLRRARGYAPAPLTLPVAARRPVLACGAELKSTFCLAGGDRAFLSQHIGDLEDYAAYTSYTEQIAHLSALFGIDPQTVAHDLHPDYLSTKYALGRAGAEPVAVQHHHAHIAACMADNGRSDPVVGLALDGLGYGCDGTLWGGELLVGDLRGMRRHGHLARVPMPGGAAAVREPWRMAAAYLDAAYGGRVPEGFSVVRRNAARWAAVVGMARSGTNAPPTSSAGRLFDAVAALAGLGDAVDYEGQAAIELERRADPREPGIYPARIDDPGIGGEEAAPLRIGGTDLVRAAAQDVLGGAAVPAVAARFHNGLAGVLAEAVQRVCSRTGVATVALSGGVFQNTLLLELLCDRLEAADLHVLTHRRVPANDGGISFGQAAVAAALDAVS</sequence>
<dbReference type="GO" id="GO:0003725">
    <property type="term" value="F:double-stranded RNA binding"/>
    <property type="evidence" value="ECO:0007669"/>
    <property type="project" value="InterPro"/>
</dbReference>
<dbReference type="SUPFAM" id="SSF55821">
    <property type="entry name" value="YrdC/RibB"/>
    <property type="match status" value="1"/>
</dbReference>
<name>A0A4P6PZG8_9ACTN</name>
<feature type="domain" description="Acylphosphatase-like" evidence="10">
    <location>
        <begin position="9"/>
        <end position="95"/>
    </location>
</feature>
<feature type="domain" description="YrdC-like" evidence="11">
    <location>
        <begin position="213"/>
        <end position="400"/>
    </location>
</feature>
<keyword evidence="3" id="KW-0436">Ligase</keyword>
<evidence type="ECO:0000256" key="2">
    <source>
        <dbReference type="ARBA" id="ARBA00008097"/>
    </source>
</evidence>
<dbReference type="InterPro" id="IPR051060">
    <property type="entry name" value="Carbamoyltrans_HypF-like"/>
</dbReference>
<dbReference type="InterPro" id="IPR004421">
    <property type="entry name" value="Carbamoyltransferase_HypF"/>
</dbReference>
<dbReference type="Pfam" id="PF07503">
    <property type="entry name" value="zf-HYPF"/>
    <property type="match status" value="2"/>
</dbReference>
<evidence type="ECO:0000256" key="9">
    <source>
        <dbReference type="PROSITE-ProRule" id="PRU00520"/>
    </source>
</evidence>
<dbReference type="UniPathway" id="UPA00335"/>